<dbReference type="PANTHER" id="PTHR12236:SF79">
    <property type="entry name" value="CUTICULAR PROTEIN 50CB-RELATED"/>
    <property type="match status" value="1"/>
</dbReference>
<feature type="non-terminal residue" evidence="3">
    <location>
        <position position="1"/>
    </location>
</feature>
<name>A0ABN7PJ67_TIMPD</name>
<evidence type="ECO:0000313" key="4">
    <source>
        <dbReference type="Proteomes" id="UP001153148"/>
    </source>
</evidence>
<gene>
    <name evidence="3" type="ORF">TPAB3V08_LOCUS13113</name>
</gene>
<comment type="caution">
    <text evidence="3">The sequence shown here is derived from an EMBL/GenBank/DDBJ whole genome shotgun (WGS) entry which is preliminary data.</text>
</comment>
<dbReference type="InterPro" id="IPR031311">
    <property type="entry name" value="CHIT_BIND_RR_consensus"/>
</dbReference>
<dbReference type="Proteomes" id="UP001153148">
    <property type="component" value="Unassembled WGS sequence"/>
</dbReference>
<keyword evidence="1 2" id="KW-0193">Cuticle</keyword>
<dbReference type="InterPro" id="IPR000618">
    <property type="entry name" value="Insect_cuticle"/>
</dbReference>
<evidence type="ECO:0000256" key="1">
    <source>
        <dbReference type="ARBA" id="ARBA00022460"/>
    </source>
</evidence>
<organism evidence="3 4">
    <name type="scientific">Timema podura</name>
    <name type="common">Walking stick</name>
    <dbReference type="NCBI Taxonomy" id="61482"/>
    <lineage>
        <taxon>Eukaryota</taxon>
        <taxon>Metazoa</taxon>
        <taxon>Ecdysozoa</taxon>
        <taxon>Arthropoda</taxon>
        <taxon>Hexapoda</taxon>
        <taxon>Insecta</taxon>
        <taxon>Pterygota</taxon>
        <taxon>Neoptera</taxon>
        <taxon>Polyneoptera</taxon>
        <taxon>Phasmatodea</taxon>
        <taxon>Timematodea</taxon>
        <taxon>Timematoidea</taxon>
        <taxon>Timematidae</taxon>
        <taxon>Timema</taxon>
    </lineage>
</organism>
<evidence type="ECO:0000313" key="3">
    <source>
        <dbReference type="EMBL" id="CAG2066170.1"/>
    </source>
</evidence>
<dbReference type="PANTHER" id="PTHR12236">
    <property type="entry name" value="STRUCTURAL CONTITUENT OF CUTICLE"/>
    <property type="match status" value="1"/>
</dbReference>
<dbReference type="PROSITE" id="PS51155">
    <property type="entry name" value="CHIT_BIND_RR_2"/>
    <property type="match status" value="1"/>
</dbReference>
<keyword evidence="4" id="KW-1185">Reference proteome</keyword>
<dbReference type="InterPro" id="IPR051217">
    <property type="entry name" value="Insect_Cuticle_Struc_Prot"/>
</dbReference>
<dbReference type="Pfam" id="PF00379">
    <property type="entry name" value="Chitin_bind_4"/>
    <property type="match status" value="1"/>
</dbReference>
<reference evidence="3" key="1">
    <citation type="submission" date="2021-03" db="EMBL/GenBank/DDBJ databases">
        <authorList>
            <person name="Tran Van P."/>
        </authorList>
    </citation>
    <scope>NUCLEOTIDE SEQUENCE</scope>
</reference>
<evidence type="ECO:0000256" key="2">
    <source>
        <dbReference type="PROSITE-ProRule" id="PRU00497"/>
    </source>
</evidence>
<protein>
    <submittedName>
        <fullName evidence="3">Uncharacterized protein</fullName>
    </submittedName>
</protein>
<accession>A0ABN7PJ67</accession>
<sequence>IIMLHVSNHYSSHRVTIKGVTNMGVTNVHMPGMPYDFNYAVKDDYYGTDYSRNEVSDGDVVRGEYRVQLPDGRLQIVRYTADWKTGFHADVSYEGEAQYPQPAQGYNYPAPAAGAPAPTNLRTARDARLNVPIPDMLALRHAQPQNHVRVGKPVVLKVASVRPKRFVCGPVCCLNQHFARIMDNNEVLLQACVVRDGFIARIEHATIKLSCDACLKPRCESRASHCSYAA</sequence>
<proteinExistence type="predicted"/>
<dbReference type="PROSITE" id="PS00233">
    <property type="entry name" value="CHIT_BIND_RR_1"/>
    <property type="match status" value="1"/>
</dbReference>
<dbReference type="EMBL" id="CAJPIN010051148">
    <property type="protein sequence ID" value="CAG2066170.1"/>
    <property type="molecule type" value="Genomic_DNA"/>
</dbReference>